<dbReference type="Proteomes" id="UP000239736">
    <property type="component" value="Unassembled WGS sequence"/>
</dbReference>
<keyword evidence="1" id="KW-0472">Membrane</keyword>
<dbReference type="OrthoDB" id="7202488at2"/>
<reference evidence="2 3" key="1">
    <citation type="submission" date="2018-01" db="EMBL/GenBank/DDBJ databases">
        <title>Genomic Encyclopedia of Archaeal and Bacterial Type Strains, Phase II (KMG-II): from individual species to whole genera.</title>
        <authorList>
            <person name="Goeker M."/>
        </authorList>
    </citation>
    <scope>NUCLEOTIDE SEQUENCE [LARGE SCALE GENOMIC DNA]</scope>
    <source>
        <strain evidence="2 3">DSM 12048</strain>
    </source>
</reference>
<dbReference type="RefSeq" id="WP_104070224.1">
    <property type="nucleotide sequence ID" value="NZ_PRDS01000003.1"/>
</dbReference>
<sequence>MRKLFRTVLPHLLIFVTLAAGYLAFRYFYQISGDYPYSQELLLVFIGAVATVLITAALLNRQTELELRKEGQVLLLDQKASIYTALIDHLGEIVEKGRMEPAALAELRVLNHKIAMIGSAEVISHFSRVLKILDHAMHDELIHQSEGREIMAALAELTFYMRRDLLGRIEDEDTDAVLRMIRSNNADID</sequence>
<evidence type="ECO:0000256" key="1">
    <source>
        <dbReference type="SAM" id="Phobius"/>
    </source>
</evidence>
<evidence type="ECO:0000313" key="2">
    <source>
        <dbReference type="EMBL" id="PPB81347.1"/>
    </source>
</evidence>
<keyword evidence="1" id="KW-0812">Transmembrane</keyword>
<proteinExistence type="predicted"/>
<dbReference type="EMBL" id="PRDS01000003">
    <property type="protein sequence ID" value="PPB81347.1"/>
    <property type="molecule type" value="Genomic_DNA"/>
</dbReference>
<gene>
    <name evidence="2" type="ORF">LV82_01393</name>
</gene>
<dbReference type="AlphaFoldDB" id="A0A2S5JIK8"/>
<organism evidence="2 3">
    <name type="scientific">Albidovulum inexpectatum</name>
    <dbReference type="NCBI Taxonomy" id="196587"/>
    <lineage>
        <taxon>Bacteria</taxon>
        <taxon>Pseudomonadati</taxon>
        <taxon>Pseudomonadota</taxon>
        <taxon>Alphaproteobacteria</taxon>
        <taxon>Rhodobacterales</taxon>
        <taxon>Paracoccaceae</taxon>
        <taxon>Albidovulum</taxon>
    </lineage>
</organism>
<comment type="caution">
    <text evidence="2">The sequence shown here is derived from an EMBL/GenBank/DDBJ whole genome shotgun (WGS) entry which is preliminary data.</text>
</comment>
<name>A0A2S5JIK8_9RHOB</name>
<feature type="transmembrane region" description="Helical" evidence="1">
    <location>
        <begin position="41"/>
        <end position="59"/>
    </location>
</feature>
<protein>
    <submittedName>
        <fullName evidence="2">Uncharacterized protein</fullName>
    </submittedName>
</protein>
<keyword evidence="3" id="KW-1185">Reference proteome</keyword>
<accession>A0A2S5JIK8</accession>
<feature type="transmembrane region" description="Helical" evidence="1">
    <location>
        <begin position="12"/>
        <end position="29"/>
    </location>
</feature>
<evidence type="ECO:0000313" key="3">
    <source>
        <dbReference type="Proteomes" id="UP000239736"/>
    </source>
</evidence>
<keyword evidence="1" id="KW-1133">Transmembrane helix</keyword>